<dbReference type="InterPro" id="IPR027887">
    <property type="entry name" value="DUF4464"/>
</dbReference>
<evidence type="ECO:0000256" key="1">
    <source>
        <dbReference type="ARBA" id="ARBA00003056"/>
    </source>
</evidence>
<dbReference type="Pfam" id="PF14713">
    <property type="entry name" value="DUF4464"/>
    <property type="match status" value="1"/>
</dbReference>
<comment type="subcellular location">
    <subcellularLocation>
        <location evidence="3">Cytoplasm</location>
    </subcellularLocation>
    <subcellularLocation>
        <location evidence="2">Nucleus</location>
    </subcellularLocation>
</comment>
<dbReference type="OrthoDB" id="2136125at2759"/>
<sequence>MCSTHFHVRQFPGGKEKSKMEEELPSGTDNIVTEYNTYEDFLDSQITSLDLYYLEDEELARQLVELGYRGSGEVLKREEFEARKQAAEASRLSKRSQQKALASSGKDLKNPFLKCLAQREEANRSGKMTTIIFIRDNNARGQEISGYIDYAHRLKTEDFEPYFSGKKRLLPRPSDLSFYNWETQTSTSNPTPNYQVIAESASGLLFKNKRDRKILNVDPKAASPGDNSTRTVIESPQYTQVVIYDHITRRKT</sequence>
<reference evidence="7" key="1">
    <citation type="submission" date="2022-01" db="EMBL/GenBank/DDBJ databases">
        <authorList>
            <person name="Braso-Vives M."/>
        </authorList>
    </citation>
    <scope>NUCLEOTIDE SEQUENCE</scope>
</reference>
<name>A0A8J9Z243_BRALA</name>
<gene>
    <name evidence="7" type="primary">C4orf22</name>
    <name evidence="7" type="ORF">BLAG_LOCUS8141</name>
</gene>
<dbReference type="EMBL" id="OV696700">
    <property type="protein sequence ID" value="CAH1245968.1"/>
    <property type="molecule type" value="Genomic_DNA"/>
</dbReference>
<evidence type="ECO:0000256" key="4">
    <source>
        <dbReference type="ARBA" id="ARBA00021436"/>
    </source>
</evidence>
<evidence type="ECO:0000256" key="3">
    <source>
        <dbReference type="ARBA" id="ARBA00004496"/>
    </source>
</evidence>
<keyword evidence="8" id="KW-1185">Reference proteome</keyword>
<evidence type="ECO:0000256" key="5">
    <source>
        <dbReference type="ARBA" id="ARBA00022490"/>
    </source>
</evidence>
<keyword evidence="5" id="KW-0963">Cytoplasm</keyword>
<dbReference type="PANTHER" id="PTHR33588">
    <property type="entry name" value="CILIA- AND FLAGELLA-ASSOCIATED PROTEIN 299"/>
    <property type="match status" value="1"/>
</dbReference>
<dbReference type="AlphaFoldDB" id="A0A8J9Z243"/>
<accession>A0A8J9Z243</accession>
<dbReference type="Proteomes" id="UP000838412">
    <property type="component" value="Chromosome 15"/>
</dbReference>
<evidence type="ECO:0000313" key="8">
    <source>
        <dbReference type="Proteomes" id="UP000838412"/>
    </source>
</evidence>
<proteinExistence type="predicted"/>
<evidence type="ECO:0000256" key="2">
    <source>
        <dbReference type="ARBA" id="ARBA00004123"/>
    </source>
</evidence>
<protein>
    <recommendedName>
        <fullName evidence="4">Cilia- and flagella-associated protein 299</fullName>
    </recommendedName>
</protein>
<dbReference type="GO" id="GO:0005634">
    <property type="term" value="C:nucleus"/>
    <property type="evidence" value="ECO:0007669"/>
    <property type="project" value="UniProtKB-SubCell"/>
</dbReference>
<evidence type="ECO:0000313" key="7">
    <source>
        <dbReference type="EMBL" id="CAH1245968.1"/>
    </source>
</evidence>
<dbReference type="PANTHER" id="PTHR33588:SF1">
    <property type="entry name" value="CILIA- AND FLAGELLA-ASSOCIATED PROTEIN 299"/>
    <property type="match status" value="1"/>
</dbReference>
<organism evidence="7 8">
    <name type="scientific">Branchiostoma lanceolatum</name>
    <name type="common">Common lancelet</name>
    <name type="synonym">Amphioxus lanceolatum</name>
    <dbReference type="NCBI Taxonomy" id="7740"/>
    <lineage>
        <taxon>Eukaryota</taxon>
        <taxon>Metazoa</taxon>
        <taxon>Chordata</taxon>
        <taxon>Cephalochordata</taxon>
        <taxon>Leptocardii</taxon>
        <taxon>Amphioxiformes</taxon>
        <taxon>Branchiostomatidae</taxon>
        <taxon>Branchiostoma</taxon>
    </lineage>
</organism>
<comment type="function">
    <text evidence="1">May be involved in spermatogenesis.</text>
</comment>
<evidence type="ECO:0000256" key="6">
    <source>
        <dbReference type="ARBA" id="ARBA00023242"/>
    </source>
</evidence>
<dbReference type="GO" id="GO:0005737">
    <property type="term" value="C:cytoplasm"/>
    <property type="evidence" value="ECO:0007669"/>
    <property type="project" value="UniProtKB-SubCell"/>
</dbReference>
<keyword evidence="6" id="KW-0539">Nucleus</keyword>